<dbReference type="AlphaFoldDB" id="A0A9J6CXT9"/>
<dbReference type="Proteomes" id="UP000821866">
    <property type="component" value="Unassembled WGS sequence"/>
</dbReference>
<gene>
    <name evidence="1" type="ORF">HPB51_028369</name>
</gene>
<keyword evidence="2" id="KW-1185">Reference proteome</keyword>
<protein>
    <submittedName>
        <fullName evidence="1">Uncharacterized protein</fullName>
    </submittedName>
</protein>
<evidence type="ECO:0000313" key="2">
    <source>
        <dbReference type="Proteomes" id="UP000821866"/>
    </source>
</evidence>
<dbReference type="EMBL" id="JABSTU010005080">
    <property type="protein sequence ID" value="KAH7950597.1"/>
    <property type="molecule type" value="Genomic_DNA"/>
</dbReference>
<sequence length="175" mass="18697">MLKTGIVAASHTSNVQSSASFASSGSIIRSGESSSTPTTSAVVAVNLTQHLLQELCTSTKPFTPTPNTAAVSLITGYISRVMSEKTDCERCVSLVLKAKESSTSGTDGLISYRERGGLYYPTAELVRALYALKRFVDAMLLHRAALLKPLQTCVVKRADVIVGLPVLLCDRCDQI</sequence>
<accession>A0A9J6CXT9</accession>
<evidence type="ECO:0000313" key="1">
    <source>
        <dbReference type="EMBL" id="KAH7950597.1"/>
    </source>
</evidence>
<reference evidence="1" key="2">
    <citation type="submission" date="2021-09" db="EMBL/GenBank/DDBJ databases">
        <authorList>
            <person name="Jia N."/>
            <person name="Wang J."/>
            <person name="Shi W."/>
            <person name="Du L."/>
            <person name="Sun Y."/>
            <person name="Zhan W."/>
            <person name="Jiang J."/>
            <person name="Wang Q."/>
            <person name="Zhang B."/>
            <person name="Ji P."/>
            <person name="Sakyi L.B."/>
            <person name="Cui X."/>
            <person name="Yuan T."/>
            <person name="Jiang B."/>
            <person name="Yang W."/>
            <person name="Lam T.T.-Y."/>
            <person name="Chang Q."/>
            <person name="Ding S."/>
            <person name="Wang X."/>
            <person name="Zhu J."/>
            <person name="Ruan X."/>
            <person name="Zhao L."/>
            <person name="Wei J."/>
            <person name="Que T."/>
            <person name="Du C."/>
            <person name="Cheng J."/>
            <person name="Dai P."/>
            <person name="Han X."/>
            <person name="Huang E."/>
            <person name="Gao Y."/>
            <person name="Liu J."/>
            <person name="Shao H."/>
            <person name="Ye R."/>
            <person name="Li L."/>
            <person name="Wei W."/>
            <person name="Wang X."/>
            <person name="Wang C."/>
            <person name="Huo Q."/>
            <person name="Li W."/>
            <person name="Guo W."/>
            <person name="Chen H."/>
            <person name="Chen S."/>
            <person name="Zhou L."/>
            <person name="Zhou L."/>
            <person name="Ni X."/>
            <person name="Tian J."/>
            <person name="Zhou Y."/>
            <person name="Sheng Y."/>
            <person name="Liu T."/>
            <person name="Pan Y."/>
            <person name="Xia L."/>
            <person name="Li J."/>
            <person name="Zhao F."/>
            <person name="Cao W."/>
        </authorList>
    </citation>
    <scope>NUCLEOTIDE SEQUENCE</scope>
    <source>
        <strain evidence="1">Rmic-2018</strain>
        <tissue evidence="1">Larvae</tissue>
    </source>
</reference>
<proteinExistence type="predicted"/>
<name>A0A9J6CXT9_RHIMP</name>
<reference evidence="1" key="1">
    <citation type="journal article" date="2020" name="Cell">
        <title>Large-Scale Comparative Analyses of Tick Genomes Elucidate Their Genetic Diversity and Vector Capacities.</title>
        <authorList>
            <consortium name="Tick Genome and Microbiome Consortium (TIGMIC)"/>
            <person name="Jia N."/>
            <person name="Wang J."/>
            <person name="Shi W."/>
            <person name="Du L."/>
            <person name="Sun Y."/>
            <person name="Zhan W."/>
            <person name="Jiang J.F."/>
            <person name="Wang Q."/>
            <person name="Zhang B."/>
            <person name="Ji P."/>
            <person name="Bell-Sakyi L."/>
            <person name="Cui X.M."/>
            <person name="Yuan T.T."/>
            <person name="Jiang B.G."/>
            <person name="Yang W.F."/>
            <person name="Lam T.T."/>
            <person name="Chang Q.C."/>
            <person name="Ding S.J."/>
            <person name="Wang X.J."/>
            <person name="Zhu J.G."/>
            <person name="Ruan X.D."/>
            <person name="Zhao L."/>
            <person name="Wei J.T."/>
            <person name="Ye R.Z."/>
            <person name="Que T.C."/>
            <person name="Du C.H."/>
            <person name="Zhou Y.H."/>
            <person name="Cheng J.X."/>
            <person name="Dai P.F."/>
            <person name="Guo W.B."/>
            <person name="Han X.H."/>
            <person name="Huang E.J."/>
            <person name="Li L.F."/>
            <person name="Wei W."/>
            <person name="Gao Y.C."/>
            <person name="Liu J.Z."/>
            <person name="Shao H.Z."/>
            <person name="Wang X."/>
            <person name="Wang C.C."/>
            <person name="Yang T.C."/>
            <person name="Huo Q.B."/>
            <person name="Li W."/>
            <person name="Chen H.Y."/>
            <person name="Chen S.E."/>
            <person name="Zhou L.G."/>
            <person name="Ni X.B."/>
            <person name="Tian J.H."/>
            <person name="Sheng Y."/>
            <person name="Liu T."/>
            <person name="Pan Y.S."/>
            <person name="Xia L.Y."/>
            <person name="Li J."/>
            <person name="Zhao F."/>
            <person name="Cao W.C."/>
        </authorList>
    </citation>
    <scope>NUCLEOTIDE SEQUENCE</scope>
    <source>
        <strain evidence="1">Rmic-2018</strain>
    </source>
</reference>
<comment type="caution">
    <text evidence="1">The sequence shown here is derived from an EMBL/GenBank/DDBJ whole genome shotgun (WGS) entry which is preliminary data.</text>
</comment>
<organism evidence="1 2">
    <name type="scientific">Rhipicephalus microplus</name>
    <name type="common">Cattle tick</name>
    <name type="synonym">Boophilus microplus</name>
    <dbReference type="NCBI Taxonomy" id="6941"/>
    <lineage>
        <taxon>Eukaryota</taxon>
        <taxon>Metazoa</taxon>
        <taxon>Ecdysozoa</taxon>
        <taxon>Arthropoda</taxon>
        <taxon>Chelicerata</taxon>
        <taxon>Arachnida</taxon>
        <taxon>Acari</taxon>
        <taxon>Parasitiformes</taxon>
        <taxon>Ixodida</taxon>
        <taxon>Ixodoidea</taxon>
        <taxon>Ixodidae</taxon>
        <taxon>Rhipicephalinae</taxon>
        <taxon>Rhipicephalus</taxon>
        <taxon>Boophilus</taxon>
    </lineage>
</organism>